<proteinExistence type="predicted"/>
<comment type="caution">
    <text evidence="2">The sequence shown here is derived from an EMBL/GenBank/DDBJ whole genome shotgun (WGS) entry which is preliminary data.</text>
</comment>
<reference evidence="2 4" key="1">
    <citation type="journal article" date="2014" name="Genome Biol. Evol.">
        <title>The genome of the myxosporean Thelohanellus kitauei shows adaptations to nutrient acquisition within its fish host.</title>
        <authorList>
            <person name="Yang Y."/>
            <person name="Xiong J."/>
            <person name="Zhou Z."/>
            <person name="Huo F."/>
            <person name="Miao W."/>
            <person name="Ran C."/>
            <person name="Liu Y."/>
            <person name="Zhang J."/>
            <person name="Feng J."/>
            <person name="Wang M."/>
            <person name="Wang M."/>
            <person name="Wang L."/>
            <person name="Yao B."/>
        </authorList>
    </citation>
    <scope>NUCLEOTIDE SEQUENCE [LARGE SCALE GENOMIC DNA]</scope>
    <source>
        <strain evidence="2">Wuqing</strain>
    </source>
</reference>
<evidence type="ECO:0000313" key="3">
    <source>
        <dbReference type="EMBL" id="KII71300.1"/>
    </source>
</evidence>
<dbReference type="EMBL" id="JWZT01001807">
    <property type="protein sequence ID" value="KII71300.1"/>
    <property type="molecule type" value="Genomic_DNA"/>
</dbReference>
<evidence type="ECO:0000313" key="2">
    <source>
        <dbReference type="EMBL" id="KII63913.1"/>
    </source>
</evidence>
<dbReference type="InterPro" id="IPR051320">
    <property type="entry name" value="Viral_Replic_Matur_Polypro"/>
</dbReference>
<organism evidence="2 4">
    <name type="scientific">Thelohanellus kitauei</name>
    <name type="common">Myxosporean</name>
    <dbReference type="NCBI Taxonomy" id="669202"/>
    <lineage>
        <taxon>Eukaryota</taxon>
        <taxon>Metazoa</taxon>
        <taxon>Cnidaria</taxon>
        <taxon>Myxozoa</taxon>
        <taxon>Myxosporea</taxon>
        <taxon>Bivalvulida</taxon>
        <taxon>Platysporina</taxon>
        <taxon>Myxobolidae</taxon>
        <taxon>Thelohanellus</taxon>
    </lineage>
</organism>
<name>A0A0C2IF12_THEKT</name>
<gene>
    <name evidence="2" type="ORF">RF11_03259</name>
    <name evidence="3" type="ORF">RF11_05722</name>
</gene>
<dbReference type="Pfam" id="PF17919">
    <property type="entry name" value="RT_RNaseH_2"/>
    <property type="match status" value="1"/>
</dbReference>
<accession>A0A0C2IF12</accession>
<dbReference type="Gene3D" id="3.30.70.270">
    <property type="match status" value="1"/>
</dbReference>
<sequence length="112" mass="12669">MRPDTTKVDAIKNIPMPGNIEEVQSFLDMVSDYRRNMKNFSEIAKPHYTCGNYLREFIWTGEQDTSFSQSIKALMTEPILGYPHITKTYQVFSDASKVGIGGTLEQNGTVID</sequence>
<protein>
    <submittedName>
        <fullName evidence="2">Retrovirus-related Pol polyprotein from transposon 17.6</fullName>
    </submittedName>
</protein>
<dbReference type="PANTHER" id="PTHR33064:SF37">
    <property type="entry name" value="RIBONUCLEASE H"/>
    <property type="match status" value="1"/>
</dbReference>
<evidence type="ECO:0000313" key="4">
    <source>
        <dbReference type="Proteomes" id="UP000031668"/>
    </source>
</evidence>
<dbReference type="OrthoDB" id="8052860at2759"/>
<keyword evidence="4" id="KW-1185">Reference proteome</keyword>
<dbReference type="Proteomes" id="UP000031668">
    <property type="component" value="Unassembled WGS sequence"/>
</dbReference>
<dbReference type="AlphaFoldDB" id="A0A0C2IF12"/>
<dbReference type="InterPro" id="IPR043502">
    <property type="entry name" value="DNA/RNA_pol_sf"/>
</dbReference>
<evidence type="ECO:0000259" key="1">
    <source>
        <dbReference type="Pfam" id="PF17919"/>
    </source>
</evidence>
<dbReference type="InterPro" id="IPR043128">
    <property type="entry name" value="Rev_trsase/Diguanyl_cyclase"/>
</dbReference>
<dbReference type="InterPro" id="IPR041577">
    <property type="entry name" value="RT_RNaseH_2"/>
</dbReference>
<dbReference type="EMBL" id="JWZT01004524">
    <property type="protein sequence ID" value="KII63913.1"/>
    <property type="molecule type" value="Genomic_DNA"/>
</dbReference>
<dbReference type="PANTHER" id="PTHR33064">
    <property type="entry name" value="POL PROTEIN"/>
    <property type="match status" value="1"/>
</dbReference>
<dbReference type="SUPFAM" id="SSF56672">
    <property type="entry name" value="DNA/RNA polymerases"/>
    <property type="match status" value="1"/>
</dbReference>
<feature type="domain" description="Reverse transcriptase/retrotransposon-derived protein RNase H-like" evidence="1">
    <location>
        <begin position="59"/>
        <end position="108"/>
    </location>
</feature>